<dbReference type="EMBL" id="CADCTR010000652">
    <property type="protein sequence ID" value="CAA9254785.1"/>
    <property type="molecule type" value="Genomic_DNA"/>
</dbReference>
<reference evidence="1" key="1">
    <citation type="submission" date="2020-02" db="EMBL/GenBank/DDBJ databases">
        <authorList>
            <person name="Meier V. D."/>
        </authorList>
    </citation>
    <scope>NUCLEOTIDE SEQUENCE</scope>
    <source>
        <strain evidence="1">AVDCRST_MAG93</strain>
    </source>
</reference>
<accession>A0A6J4IN64</accession>
<sequence length="41" mass="4493">MPPARLRDRLTADSAGGAVARAKVAQVRKFLETSYVLADKY</sequence>
<evidence type="ECO:0000313" key="1">
    <source>
        <dbReference type="EMBL" id="CAA9254785.1"/>
    </source>
</evidence>
<organism evidence="1">
    <name type="scientific">uncultured Chloroflexia bacterium</name>
    <dbReference type="NCBI Taxonomy" id="1672391"/>
    <lineage>
        <taxon>Bacteria</taxon>
        <taxon>Bacillati</taxon>
        <taxon>Chloroflexota</taxon>
        <taxon>Chloroflexia</taxon>
        <taxon>environmental samples</taxon>
    </lineage>
</organism>
<proteinExistence type="predicted"/>
<name>A0A6J4IN64_9CHLR</name>
<dbReference type="AlphaFoldDB" id="A0A6J4IN64"/>
<gene>
    <name evidence="1" type="ORF">AVDCRST_MAG93-1914</name>
</gene>
<protein>
    <submittedName>
        <fullName evidence="1">Uncharacterized protein</fullName>
    </submittedName>
</protein>